<dbReference type="PROSITE" id="PS51832">
    <property type="entry name" value="HD_GYP"/>
    <property type="match status" value="1"/>
</dbReference>
<dbReference type="SUPFAM" id="SSF109604">
    <property type="entry name" value="HD-domain/PDEase-like"/>
    <property type="match status" value="1"/>
</dbReference>
<evidence type="ECO:0000313" key="4">
    <source>
        <dbReference type="Proteomes" id="UP000177876"/>
    </source>
</evidence>
<proteinExistence type="predicted"/>
<name>A0A1F2WFC1_9ACTN</name>
<dbReference type="CDD" id="cd00077">
    <property type="entry name" value="HDc"/>
    <property type="match status" value="1"/>
</dbReference>
<comment type="caution">
    <text evidence="3">The sequence shown here is derived from an EMBL/GenBank/DDBJ whole genome shotgun (WGS) entry which is preliminary data.</text>
</comment>
<reference evidence="3 4" key="1">
    <citation type="journal article" date="2016" name="Nat. Commun.">
        <title>Thousands of microbial genomes shed light on interconnected biogeochemical processes in an aquifer system.</title>
        <authorList>
            <person name="Anantharaman K."/>
            <person name="Brown C.T."/>
            <person name="Hug L.A."/>
            <person name="Sharon I."/>
            <person name="Castelle C.J."/>
            <person name="Probst A.J."/>
            <person name="Thomas B.C."/>
            <person name="Singh A."/>
            <person name="Wilkins M.J."/>
            <person name="Karaoz U."/>
            <person name="Brodie E.L."/>
            <person name="Williams K.H."/>
            <person name="Hubbard S.S."/>
            <person name="Banfield J.F."/>
        </authorList>
    </citation>
    <scope>NUCLEOTIDE SEQUENCE [LARGE SCALE GENOMIC DNA]</scope>
</reference>
<organism evidence="3 4">
    <name type="scientific">Candidatus Solincola sediminis</name>
    <dbReference type="NCBI Taxonomy" id="1797199"/>
    <lineage>
        <taxon>Bacteria</taxon>
        <taxon>Bacillati</taxon>
        <taxon>Actinomycetota</taxon>
        <taxon>Candidatus Geothermincolia</taxon>
        <taxon>Candidatus Geothermincolales</taxon>
        <taxon>Candidatus Geothermincolaceae</taxon>
        <taxon>Candidatus Solincola</taxon>
    </lineage>
</organism>
<dbReference type="InterPro" id="IPR003607">
    <property type="entry name" value="HD/PDEase_dom"/>
</dbReference>
<dbReference type="Proteomes" id="UP000177876">
    <property type="component" value="Unassembled WGS sequence"/>
</dbReference>
<dbReference type="Gene3D" id="1.10.3210.10">
    <property type="entry name" value="Hypothetical protein af1432"/>
    <property type="match status" value="1"/>
</dbReference>
<feature type="domain" description="HD-GYP" evidence="2">
    <location>
        <begin position="126"/>
        <end position="324"/>
    </location>
</feature>
<evidence type="ECO:0000256" key="1">
    <source>
        <dbReference type="SAM" id="Phobius"/>
    </source>
</evidence>
<keyword evidence="1" id="KW-1133">Transmembrane helix</keyword>
<protein>
    <recommendedName>
        <fullName evidence="2">HD-GYP domain-containing protein</fullName>
    </recommendedName>
</protein>
<feature type="transmembrane region" description="Helical" evidence="1">
    <location>
        <begin position="68"/>
        <end position="90"/>
    </location>
</feature>
<dbReference type="Pfam" id="PF13487">
    <property type="entry name" value="HD_5"/>
    <property type="match status" value="1"/>
</dbReference>
<keyword evidence="1" id="KW-0472">Membrane</keyword>
<sequence length="350" mass="39921">MFFRSKRKNHQYSPLAVRNENTDEIVARTEKSRMELVYVSVVIILLLTGGVIVYAFNFEMMNALFDSAYFDNLVRISLALLIVSFIGYLIQRERNYSRQSKAIFDELNTTTKSLQHRMDDLTGVLEISKLVAIADDLHTTLEKKMPHMKGHWKRVAFYSAEIARKMELDDDYVRLIERAANLMDIGMIQASGNLPDDIFTRRELASAEKDIIKRHPLSGADMLQAIRPNWEIIPLVRGHHEWWNGMGYPDGLKGEAIPLGARILAVADSFVAMTSWRSYREMMEAREAAIEINAYSGVQFDPKVVNAFLAVVTPRIYGTAKDSDKQDELDLLREINGIIMGVDTKDPPEM</sequence>
<evidence type="ECO:0000313" key="3">
    <source>
        <dbReference type="EMBL" id="OFW55555.1"/>
    </source>
</evidence>
<dbReference type="STRING" id="1797197.A2Y75_09600"/>
<dbReference type="AlphaFoldDB" id="A0A1F2WFC1"/>
<feature type="transmembrane region" description="Helical" evidence="1">
    <location>
        <begin position="36"/>
        <end position="56"/>
    </location>
</feature>
<keyword evidence="1" id="KW-0812">Transmembrane</keyword>
<dbReference type="PANTHER" id="PTHR43155:SF2">
    <property type="entry name" value="CYCLIC DI-GMP PHOSPHODIESTERASE PA4108"/>
    <property type="match status" value="1"/>
</dbReference>
<gene>
    <name evidence="3" type="ORF">A2Y75_09600</name>
</gene>
<dbReference type="InterPro" id="IPR037522">
    <property type="entry name" value="HD_GYP_dom"/>
</dbReference>
<evidence type="ECO:0000259" key="2">
    <source>
        <dbReference type="PROSITE" id="PS51832"/>
    </source>
</evidence>
<dbReference type="PANTHER" id="PTHR43155">
    <property type="entry name" value="CYCLIC DI-GMP PHOSPHODIESTERASE PA4108-RELATED"/>
    <property type="match status" value="1"/>
</dbReference>
<accession>A0A1F2WFC1</accession>
<dbReference type="EMBL" id="MELK01000053">
    <property type="protein sequence ID" value="OFW55555.1"/>
    <property type="molecule type" value="Genomic_DNA"/>
</dbReference>